<feature type="region of interest" description="Disordered" evidence="1">
    <location>
        <begin position="643"/>
        <end position="728"/>
    </location>
</feature>
<dbReference type="PANTHER" id="PTHR22619">
    <property type="entry name" value="ZINC FINGER SWIM DOMAIN CONTAINING PROTEIN 4, 5, 6"/>
    <property type="match status" value="1"/>
</dbReference>
<feature type="compositionally biased region" description="Basic and acidic residues" evidence="1">
    <location>
        <begin position="695"/>
        <end position="716"/>
    </location>
</feature>
<dbReference type="OrthoDB" id="10013584at2759"/>
<feature type="region of interest" description="Disordered" evidence="1">
    <location>
        <begin position="240"/>
        <end position="262"/>
    </location>
</feature>
<feature type="compositionally biased region" description="Polar residues" evidence="1">
    <location>
        <begin position="370"/>
        <end position="380"/>
    </location>
</feature>
<comment type="caution">
    <text evidence="3">The sequence shown here is derived from an EMBL/GenBank/DDBJ whole genome shotgun (WGS) entry which is preliminary data.</text>
</comment>
<reference evidence="3 4" key="2">
    <citation type="journal article" date="2019" name="G3 (Bethesda)">
        <title>Hybrid Assembly of the Genome of the Entomopathogenic Nematode Steinernema carpocapsae Identifies the X-Chromosome.</title>
        <authorList>
            <person name="Serra L."/>
            <person name="Macchietto M."/>
            <person name="Macias-Munoz A."/>
            <person name="McGill C.J."/>
            <person name="Rodriguez I.M."/>
            <person name="Rodriguez B."/>
            <person name="Murad R."/>
            <person name="Mortazavi A."/>
        </authorList>
    </citation>
    <scope>NUCLEOTIDE SEQUENCE [LARGE SCALE GENOMIC DNA]</scope>
    <source>
        <strain evidence="3 4">ALL</strain>
    </source>
</reference>
<protein>
    <recommendedName>
        <fullName evidence="2">ZSWIM8 TPR repeats domain-containing protein</fullName>
    </recommendedName>
</protein>
<gene>
    <name evidence="3" type="ORF">L596_006042</name>
</gene>
<sequence length="824" mass="91967">MSSEHVLYWWYITKLTQSGFWILTQQSKAHFQSANGNSALFNCASLCDEVVNMWRLAALNPKWTYIEREQLFNELTEYHRTAVTTISHLVNRLNRNQDILHNGFMFTVMDHNGSRLGPENARFSVNFFPGFFDALSACMIEWGLTNINAYLSGECPEFQGNFKSSLNKKLFGSFGYQRAPSTFSASKFASEISIQYDVEMPCITDGRSRCSRRGIKKNRRITHRHSTHARHILQMDGSHAEANSAHGGPTVKHVRPSRNNPGRNVVVLEDQPTCSKNVEDARLKREMLLNADFEQIAESLNVGITNLDAKYATCEALMAHGYTQQARNLAVSVAEEMNKESISLVVQLDLMNGGSPSTSSGTRGAENINDVKSLNPSVAPTSKKKEADHSLPTVAHHNQNKFRVPESHVIEMSKHAAHLFSRAIFLTNVLSTDVHSRKVAYSLALAVLSAARGPAATRHLEVKLYYYEAALVELLRDFIVGEEELALIRTVALQILENSQRGRQLRVTVLPLTLIQYLLETLSESKDARAVGSTGKMLSDKELGFFVALEGLGMPLYVTEADHAMLCECVRRLRGEIALNLFMRYKDATEKLGLIVDKLLDPNVHRLYKNQESNAAYFLERAPSLRTYHKTGTRPRHPFEQYCAQEEQPSTSKSIHSTPSSASLSDATTPSTSSEDRSSQSSNDPDVQDDLSSVDSERGVRRSTDEGHESRDESPRFSDSSSSGFTTQPMLSFPSLLHKRDKNVKMPVQVPEPLATFLAELSKRLLNEAGGNQSTAIFNPHNGMQAHAGPHRPLHVCSFLIGLYALGLSNKMQLNWPTRTYSTG</sequence>
<feature type="compositionally biased region" description="Low complexity" evidence="1">
    <location>
        <begin position="355"/>
        <end position="364"/>
    </location>
</feature>
<reference evidence="3 4" key="1">
    <citation type="journal article" date="2015" name="Genome Biol.">
        <title>Comparative genomics of Steinernema reveals deeply conserved gene regulatory networks.</title>
        <authorList>
            <person name="Dillman A.R."/>
            <person name="Macchietto M."/>
            <person name="Porter C.F."/>
            <person name="Rogers A."/>
            <person name="Williams B."/>
            <person name="Antoshechkin I."/>
            <person name="Lee M.M."/>
            <person name="Goodwin Z."/>
            <person name="Lu X."/>
            <person name="Lewis E.E."/>
            <person name="Goodrich-Blair H."/>
            <person name="Stock S.P."/>
            <person name="Adams B.J."/>
            <person name="Sternberg P.W."/>
            <person name="Mortazavi A."/>
        </authorList>
    </citation>
    <scope>NUCLEOTIDE SEQUENCE [LARGE SCALE GENOMIC DNA]</scope>
    <source>
        <strain evidence="3 4">ALL</strain>
    </source>
</reference>
<dbReference type="STRING" id="34508.A0A4U8V160"/>
<keyword evidence="4" id="KW-1185">Reference proteome</keyword>
<evidence type="ECO:0000313" key="4">
    <source>
        <dbReference type="Proteomes" id="UP000298663"/>
    </source>
</evidence>
<feature type="region of interest" description="Disordered" evidence="1">
    <location>
        <begin position="355"/>
        <end position="390"/>
    </location>
</feature>
<evidence type="ECO:0000313" key="3">
    <source>
        <dbReference type="EMBL" id="TMS39532.1"/>
    </source>
</evidence>
<dbReference type="AlphaFoldDB" id="A0A4U8V160"/>
<evidence type="ECO:0000259" key="2">
    <source>
        <dbReference type="Pfam" id="PF25572"/>
    </source>
</evidence>
<dbReference type="EMBL" id="AZBU02000001">
    <property type="protein sequence ID" value="TMS39532.1"/>
    <property type="molecule type" value="Genomic_DNA"/>
</dbReference>
<accession>A0A4U8V160</accession>
<dbReference type="InterPro" id="IPR057945">
    <property type="entry name" value="TPR_ZSWIM8"/>
</dbReference>
<proteinExistence type="predicted"/>
<feature type="domain" description="ZSWIM8 TPR repeats" evidence="2">
    <location>
        <begin position="1"/>
        <end position="139"/>
    </location>
</feature>
<evidence type="ECO:0000256" key="1">
    <source>
        <dbReference type="SAM" id="MobiDB-lite"/>
    </source>
</evidence>
<feature type="compositionally biased region" description="Low complexity" evidence="1">
    <location>
        <begin position="649"/>
        <end position="673"/>
    </location>
</feature>
<dbReference type="PANTHER" id="PTHR22619:SF1">
    <property type="entry name" value="ZINC FINGER SWIM DOMAIN-CONTAINING PROTEIN 8"/>
    <property type="match status" value="1"/>
</dbReference>
<dbReference type="GO" id="GO:0031462">
    <property type="term" value="C:Cul2-RING ubiquitin ligase complex"/>
    <property type="evidence" value="ECO:0007669"/>
    <property type="project" value="TreeGrafter"/>
</dbReference>
<dbReference type="Pfam" id="PF25572">
    <property type="entry name" value="TPR_ZSWIM8"/>
    <property type="match status" value="1"/>
</dbReference>
<name>A0A4U8V160_STECR</name>
<organism evidence="3 4">
    <name type="scientific">Steinernema carpocapsae</name>
    <name type="common">Entomopathogenic nematode</name>
    <dbReference type="NCBI Taxonomy" id="34508"/>
    <lineage>
        <taxon>Eukaryota</taxon>
        <taxon>Metazoa</taxon>
        <taxon>Ecdysozoa</taxon>
        <taxon>Nematoda</taxon>
        <taxon>Chromadorea</taxon>
        <taxon>Rhabditida</taxon>
        <taxon>Tylenchina</taxon>
        <taxon>Panagrolaimomorpha</taxon>
        <taxon>Strongyloidoidea</taxon>
        <taxon>Steinernematidae</taxon>
        <taxon>Steinernema</taxon>
    </lineage>
</organism>
<dbReference type="Proteomes" id="UP000298663">
    <property type="component" value="Unassembled WGS sequence"/>
</dbReference>